<evidence type="ECO:0000313" key="3">
    <source>
        <dbReference type="Proteomes" id="UP000247892"/>
    </source>
</evidence>
<dbReference type="InterPro" id="IPR003382">
    <property type="entry name" value="Flavoprotein"/>
</dbReference>
<proteinExistence type="predicted"/>
<gene>
    <name evidence="2" type="ORF">BA062_07130</name>
</gene>
<dbReference type="Pfam" id="PF02441">
    <property type="entry name" value="Flavoprotein"/>
    <property type="match status" value="1"/>
</dbReference>
<dbReference type="EMBL" id="MASU01000004">
    <property type="protein sequence ID" value="PXY37253.1"/>
    <property type="molecule type" value="Genomic_DNA"/>
</dbReference>
<evidence type="ECO:0000313" key="2">
    <source>
        <dbReference type="EMBL" id="PXY37253.1"/>
    </source>
</evidence>
<feature type="domain" description="Flavoprotein" evidence="1">
    <location>
        <begin position="10"/>
        <end position="121"/>
    </location>
</feature>
<accession>A0A318LR92</accession>
<dbReference type="Gene3D" id="3.40.50.1950">
    <property type="entry name" value="Flavin prenyltransferase-like"/>
    <property type="match status" value="1"/>
</dbReference>
<dbReference type="GO" id="GO:0003824">
    <property type="term" value="F:catalytic activity"/>
    <property type="evidence" value="ECO:0007669"/>
    <property type="project" value="InterPro"/>
</dbReference>
<dbReference type="InterPro" id="IPR036551">
    <property type="entry name" value="Flavin_trans-like"/>
</dbReference>
<dbReference type="SUPFAM" id="SSF52507">
    <property type="entry name" value="Homo-oligomeric flavin-containing Cys decarboxylases, HFCD"/>
    <property type="match status" value="1"/>
</dbReference>
<dbReference type="OrthoDB" id="161343at2"/>
<sequence>MSHGRRWLYLVASAAPPVLRIEEFITALQAEGWATCLIATPTAASWIDLDAVSGQTGCLTRVHSRPPQQQESLPRAEAVVAAPVTFNSLNKWAAGFSDTLALGVLNEMLGTGVPIVAAPCVKSVLRQHPAYEPSLLRLRSAGVNVLDPDAITIRAADGLADFKWEQIAAALRDATGSNVDNPWSANA</sequence>
<reference evidence="2 3" key="1">
    <citation type="submission" date="2016-07" db="EMBL/GenBank/DDBJ databases">
        <title>Draft genome sequence of Prauserella sp. YIM 121212, isolated from alkaline soil.</title>
        <authorList>
            <person name="Ruckert C."/>
            <person name="Albersmeier A."/>
            <person name="Jiang C.-L."/>
            <person name="Jiang Y."/>
            <person name="Kalinowski J."/>
            <person name="Schneider O."/>
            <person name="Winkler A."/>
            <person name="Zotchev S.B."/>
        </authorList>
    </citation>
    <scope>NUCLEOTIDE SEQUENCE [LARGE SCALE GENOMIC DNA]</scope>
    <source>
        <strain evidence="2 3">YIM 121212</strain>
    </source>
</reference>
<organism evidence="2 3">
    <name type="scientific">Prauserella flavalba</name>
    <dbReference type="NCBI Taxonomy" id="1477506"/>
    <lineage>
        <taxon>Bacteria</taxon>
        <taxon>Bacillati</taxon>
        <taxon>Actinomycetota</taxon>
        <taxon>Actinomycetes</taxon>
        <taxon>Pseudonocardiales</taxon>
        <taxon>Pseudonocardiaceae</taxon>
        <taxon>Prauserella</taxon>
    </lineage>
</organism>
<dbReference type="Proteomes" id="UP000247892">
    <property type="component" value="Unassembled WGS sequence"/>
</dbReference>
<comment type="caution">
    <text evidence="2">The sequence shown here is derived from an EMBL/GenBank/DDBJ whole genome shotgun (WGS) entry which is preliminary data.</text>
</comment>
<keyword evidence="3" id="KW-1185">Reference proteome</keyword>
<dbReference type="AlphaFoldDB" id="A0A318LR92"/>
<protein>
    <submittedName>
        <fullName evidence="2">Flavoprotein</fullName>
    </submittedName>
</protein>
<evidence type="ECO:0000259" key="1">
    <source>
        <dbReference type="Pfam" id="PF02441"/>
    </source>
</evidence>
<name>A0A318LR92_9PSEU</name>